<keyword evidence="1" id="KW-1185">Reference proteome</keyword>
<organism evidence="1 2">
    <name type="scientific">Lingula anatina</name>
    <name type="common">Brachiopod</name>
    <name type="synonym">Lingula unguis</name>
    <dbReference type="NCBI Taxonomy" id="7574"/>
    <lineage>
        <taxon>Eukaryota</taxon>
        <taxon>Metazoa</taxon>
        <taxon>Spiralia</taxon>
        <taxon>Lophotrochozoa</taxon>
        <taxon>Brachiopoda</taxon>
        <taxon>Linguliformea</taxon>
        <taxon>Lingulata</taxon>
        <taxon>Lingulida</taxon>
        <taxon>Linguloidea</taxon>
        <taxon>Lingulidae</taxon>
        <taxon>Lingula</taxon>
    </lineage>
</organism>
<accession>A0A1S3HYR5</accession>
<evidence type="ECO:0000313" key="2">
    <source>
        <dbReference type="RefSeq" id="XP_013390224.1"/>
    </source>
</evidence>
<dbReference type="RefSeq" id="XP_013390224.1">
    <property type="nucleotide sequence ID" value="XM_013534770.1"/>
</dbReference>
<sequence>MRELMDVVESDVKAEYQKNNGVVDEEAVSKSLLEKLKGKNTKHLQLNGGSLPQVSGRAKRFARFPTLADVRRKFVLGIQDTMVNTSENATYQVVEKPIDISQIQRMVQKAIMINRLNTN</sequence>
<dbReference type="KEGG" id="lak:106158696"/>
<dbReference type="GeneID" id="106158696"/>
<name>A0A1S3HYR5_LINAN</name>
<dbReference type="InParanoid" id="A0A1S3HYR5"/>
<gene>
    <name evidence="2" type="primary">LOC106158696</name>
</gene>
<evidence type="ECO:0000313" key="1">
    <source>
        <dbReference type="Proteomes" id="UP000085678"/>
    </source>
</evidence>
<dbReference type="Proteomes" id="UP000085678">
    <property type="component" value="Unplaced"/>
</dbReference>
<proteinExistence type="predicted"/>
<reference evidence="2" key="1">
    <citation type="submission" date="2025-08" db="UniProtKB">
        <authorList>
            <consortium name="RefSeq"/>
        </authorList>
    </citation>
    <scope>IDENTIFICATION</scope>
    <source>
        <tissue evidence="2">Gonads</tissue>
    </source>
</reference>
<dbReference type="AlphaFoldDB" id="A0A1S3HYR5"/>
<protein>
    <submittedName>
        <fullName evidence="2">Uncharacterized protein LOC106158696</fullName>
    </submittedName>
</protein>